<organism evidence="3 4">
    <name type="scientific">Ancylostoma duodenale</name>
    <dbReference type="NCBI Taxonomy" id="51022"/>
    <lineage>
        <taxon>Eukaryota</taxon>
        <taxon>Metazoa</taxon>
        <taxon>Ecdysozoa</taxon>
        <taxon>Nematoda</taxon>
        <taxon>Chromadorea</taxon>
        <taxon>Rhabditida</taxon>
        <taxon>Rhabditina</taxon>
        <taxon>Rhabditomorpha</taxon>
        <taxon>Strongyloidea</taxon>
        <taxon>Ancylostomatidae</taxon>
        <taxon>Ancylostomatinae</taxon>
        <taxon>Ancylostoma</taxon>
    </lineage>
</organism>
<keyword evidence="2" id="KW-0732">Signal</keyword>
<feature type="non-terminal residue" evidence="3">
    <location>
        <position position="89"/>
    </location>
</feature>
<evidence type="ECO:0000313" key="4">
    <source>
        <dbReference type="Proteomes" id="UP000054047"/>
    </source>
</evidence>
<reference evidence="3 4" key="1">
    <citation type="submission" date="2013-12" db="EMBL/GenBank/DDBJ databases">
        <title>Draft genome of the parsitic nematode Ancylostoma duodenale.</title>
        <authorList>
            <person name="Mitreva M."/>
        </authorList>
    </citation>
    <scope>NUCLEOTIDE SEQUENCE [LARGE SCALE GENOMIC DNA]</scope>
    <source>
        <strain evidence="3 4">Zhejiang</strain>
    </source>
</reference>
<evidence type="ECO:0000313" key="3">
    <source>
        <dbReference type="EMBL" id="KIH49900.1"/>
    </source>
</evidence>
<dbReference type="EMBL" id="KN751518">
    <property type="protein sequence ID" value="KIH49900.1"/>
    <property type="molecule type" value="Genomic_DNA"/>
</dbReference>
<accession>A0A0C2FMV2</accession>
<dbReference type="Proteomes" id="UP000054047">
    <property type="component" value="Unassembled WGS sequence"/>
</dbReference>
<protein>
    <submittedName>
        <fullName evidence="3">Uncharacterized protein</fullName>
    </submittedName>
</protein>
<feature type="compositionally biased region" description="Low complexity" evidence="1">
    <location>
        <begin position="47"/>
        <end position="70"/>
    </location>
</feature>
<feature type="signal peptide" evidence="2">
    <location>
        <begin position="1"/>
        <end position="17"/>
    </location>
</feature>
<gene>
    <name evidence="3" type="ORF">ANCDUO_20023</name>
</gene>
<keyword evidence="4" id="KW-1185">Reference proteome</keyword>
<feature type="compositionally biased region" description="Low complexity" evidence="1">
    <location>
        <begin position="77"/>
        <end position="89"/>
    </location>
</feature>
<feature type="region of interest" description="Disordered" evidence="1">
    <location>
        <begin position="46"/>
        <end position="89"/>
    </location>
</feature>
<sequence>MPAWTLVVLLSSYYVEAQVRVRIWQPNIDSSKIKEPIRFWELVEMRPTSSTPSTTPAAESSQPATTTITTSRHHETTATTSTTTTTTKP</sequence>
<dbReference type="AlphaFoldDB" id="A0A0C2FMV2"/>
<name>A0A0C2FMV2_9BILA</name>
<proteinExistence type="predicted"/>
<evidence type="ECO:0000256" key="2">
    <source>
        <dbReference type="SAM" id="SignalP"/>
    </source>
</evidence>
<feature type="chain" id="PRO_5002165459" evidence="2">
    <location>
        <begin position="18"/>
        <end position="89"/>
    </location>
</feature>
<evidence type="ECO:0000256" key="1">
    <source>
        <dbReference type="SAM" id="MobiDB-lite"/>
    </source>
</evidence>
<dbReference type="OrthoDB" id="5870439at2759"/>